<comment type="subcellular location">
    <subcellularLocation>
        <location evidence="1">Membrane</location>
        <topology evidence="1">Single-pass membrane protein</topology>
    </subcellularLocation>
</comment>
<dbReference type="PANTHER" id="PTHR23037">
    <property type="entry name" value="CYTOKINE RECEPTOR"/>
    <property type="match status" value="1"/>
</dbReference>
<dbReference type="Gene3D" id="2.60.40.10">
    <property type="entry name" value="Immunoglobulins"/>
    <property type="match status" value="2"/>
</dbReference>
<protein>
    <submittedName>
        <fullName evidence="9">Uncharacterized protein</fullName>
    </submittedName>
</protein>
<evidence type="ECO:0000256" key="6">
    <source>
        <dbReference type="ARBA" id="ARBA00023157"/>
    </source>
</evidence>
<keyword evidence="5" id="KW-0472">Membrane</keyword>
<dbReference type="Proteomes" id="UP001152803">
    <property type="component" value="Unassembled WGS sequence"/>
</dbReference>
<keyword evidence="3 8" id="KW-0732">Signal</keyword>
<evidence type="ECO:0000313" key="9">
    <source>
        <dbReference type="EMBL" id="KAJ8253511.1"/>
    </source>
</evidence>
<name>A0A9Q1CYQ3_CONCO</name>
<keyword evidence="10" id="KW-1185">Reference proteome</keyword>
<dbReference type="InterPro" id="IPR036116">
    <property type="entry name" value="FN3_sf"/>
</dbReference>
<dbReference type="GO" id="GO:0004896">
    <property type="term" value="F:cytokine receptor activity"/>
    <property type="evidence" value="ECO:0007669"/>
    <property type="project" value="TreeGrafter"/>
</dbReference>
<evidence type="ECO:0000256" key="5">
    <source>
        <dbReference type="ARBA" id="ARBA00023136"/>
    </source>
</evidence>
<evidence type="ECO:0000256" key="3">
    <source>
        <dbReference type="ARBA" id="ARBA00022729"/>
    </source>
</evidence>
<dbReference type="PANTHER" id="PTHR23037:SF35">
    <property type="entry name" value="FIBRONECTIN TYPE-III DOMAIN-CONTAINING PROTEIN"/>
    <property type="match status" value="1"/>
</dbReference>
<feature type="non-terminal residue" evidence="9">
    <location>
        <position position="187"/>
    </location>
</feature>
<reference evidence="9" key="1">
    <citation type="journal article" date="2023" name="Science">
        <title>Genome structures resolve the early diversification of teleost fishes.</title>
        <authorList>
            <person name="Parey E."/>
            <person name="Louis A."/>
            <person name="Montfort J."/>
            <person name="Bouchez O."/>
            <person name="Roques C."/>
            <person name="Iampietro C."/>
            <person name="Lluch J."/>
            <person name="Castinel A."/>
            <person name="Donnadieu C."/>
            <person name="Desvignes T."/>
            <person name="Floi Bucao C."/>
            <person name="Jouanno E."/>
            <person name="Wen M."/>
            <person name="Mejri S."/>
            <person name="Dirks R."/>
            <person name="Jansen H."/>
            <person name="Henkel C."/>
            <person name="Chen W.J."/>
            <person name="Zahm M."/>
            <person name="Cabau C."/>
            <person name="Klopp C."/>
            <person name="Thompson A.W."/>
            <person name="Robinson-Rechavi M."/>
            <person name="Braasch I."/>
            <person name="Lecointre G."/>
            <person name="Bobe J."/>
            <person name="Postlethwait J.H."/>
            <person name="Berthelot C."/>
            <person name="Roest Crollius H."/>
            <person name="Guiguen Y."/>
        </authorList>
    </citation>
    <scope>NUCLEOTIDE SEQUENCE</scope>
    <source>
        <strain evidence="9">Concon-B</strain>
    </source>
</reference>
<feature type="chain" id="PRO_5040497335" evidence="8">
    <location>
        <begin position="21"/>
        <end position="187"/>
    </location>
</feature>
<evidence type="ECO:0000313" key="10">
    <source>
        <dbReference type="Proteomes" id="UP001152803"/>
    </source>
</evidence>
<keyword evidence="4" id="KW-1133">Transmembrane helix</keyword>
<evidence type="ECO:0000256" key="7">
    <source>
        <dbReference type="ARBA" id="ARBA00023170"/>
    </source>
</evidence>
<dbReference type="InterPro" id="IPR013783">
    <property type="entry name" value="Ig-like_fold"/>
</dbReference>
<keyword evidence="6" id="KW-1015">Disulfide bond</keyword>
<organism evidence="9 10">
    <name type="scientific">Conger conger</name>
    <name type="common">Conger eel</name>
    <name type="synonym">Muraena conger</name>
    <dbReference type="NCBI Taxonomy" id="82655"/>
    <lineage>
        <taxon>Eukaryota</taxon>
        <taxon>Metazoa</taxon>
        <taxon>Chordata</taxon>
        <taxon>Craniata</taxon>
        <taxon>Vertebrata</taxon>
        <taxon>Euteleostomi</taxon>
        <taxon>Actinopterygii</taxon>
        <taxon>Neopterygii</taxon>
        <taxon>Teleostei</taxon>
        <taxon>Anguilliformes</taxon>
        <taxon>Congridae</taxon>
        <taxon>Conger</taxon>
    </lineage>
</organism>
<dbReference type="OrthoDB" id="8897483at2759"/>
<evidence type="ECO:0000256" key="1">
    <source>
        <dbReference type="ARBA" id="ARBA00004167"/>
    </source>
</evidence>
<dbReference type="SUPFAM" id="SSF49265">
    <property type="entry name" value="Fibronectin type III"/>
    <property type="match status" value="1"/>
</dbReference>
<evidence type="ECO:0000256" key="4">
    <source>
        <dbReference type="ARBA" id="ARBA00022989"/>
    </source>
</evidence>
<keyword evidence="2" id="KW-0812">Transmembrane</keyword>
<dbReference type="EMBL" id="JAFJMO010000016">
    <property type="protein sequence ID" value="KAJ8253511.1"/>
    <property type="molecule type" value="Genomic_DNA"/>
</dbReference>
<dbReference type="AlphaFoldDB" id="A0A9Q1CYQ3"/>
<evidence type="ECO:0000256" key="2">
    <source>
        <dbReference type="ARBA" id="ARBA00022692"/>
    </source>
</evidence>
<evidence type="ECO:0000256" key="8">
    <source>
        <dbReference type="SAM" id="SignalP"/>
    </source>
</evidence>
<comment type="caution">
    <text evidence="9">The sequence shown here is derived from an EMBL/GenBank/DDBJ whole genome shotgun (WGS) entry which is preliminary data.</text>
</comment>
<gene>
    <name evidence="9" type="ORF">COCON_G00201230</name>
</gene>
<dbReference type="GO" id="GO:0009897">
    <property type="term" value="C:external side of plasma membrane"/>
    <property type="evidence" value="ECO:0007669"/>
    <property type="project" value="TreeGrafter"/>
</dbReference>
<sequence>MKLLLAILWACCHEMVFLQACTEKAGRQASDNGLTCVTNYWFRISCVLNATVQPLNKERSHWLKFQHCAENDAEFECQLVKVGQDFSCSVQAEIKEQESFISADLFKVTLHSQRSGHETRLLINSTFRPASNVKPDAPNNLTVVRNSGGYLFTWNSNYESHPYRSFIKKLQYKLLYHRTGSPDQVGH</sequence>
<feature type="signal peptide" evidence="8">
    <location>
        <begin position="1"/>
        <end position="20"/>
    </location>
</feature>
<proteinExistence type="predicted"/>
<accession>A0A9Q1CYQ3</accession>
<keyword evidence="7" id="KW-0675">Receptor</keyword>